<evidence type="ECO:0000256" key="1">
    <source>
        <dbReference type="SAM" id="MobiDB-lite"/>
    </source>
</evidence>
<dbReference type="Proteomes" id="UP001519460">
    <property type="component" value="Unassembled WGS sequence"/>
</dbReference>
<reference evidence="2 3" key="1">
    <citation type="journal article" date="2023" name="Sci. Data">
        <title>Genome assembly of the Korean intertidal mud-creeper Batillaria attramentaria.</title>
        <authorList>
            <person name="Patra A.K."/>
            <person name="Ho P.T."/>
            <person name="Jun S."/>
            <person name="Lee S.J."/>
            <person name="Kim Y."/>
            <person name="Won Y.J."/>
        </authorList>
    </citation>
    <scope>NUCLEOTIDE SEQUENCE [LARGE SCALE GENOMIC DNA]</scope>
    <source>
        <strain evidence="2">Wonlab-2016</strain>
    </source>
</reference>
<dbReference type="EMBL" id="JACVVK020000078">
    <property type="protein sequence ID" value="KAK7495084.1"/>
    <property type="molecule type" value="Genomic_DNA"/>
</dbReference>
<accession>A0ABD0L7M5</accession>
<keyword evidence="3" id="KW-1185">Reference proteome</keyword>
<protein>
    <submittedName>
        <fullName evidence="2">Uncharacterized protein</fullName>
    </submittedName>
</protein>
<comment type="caution">
    <text evidence="2">The sequence shown here is derived from an EMBL/GenBank/DDBJ whole genome shotgun (WGS) entry which is preliminary data.</text>
</comment>
<gene>
    <name evidence="2" type="ORF">BaRGS_00013724</name>
</gene>
<feature type="region of interest" description="Disordered" evidence="1">
    <location>
        <begin position="1"/>
        <end position="56"/>
    </location>
</feature>
<evidence type="ECO:0000313" key="2">
    <source>
        <dbReference type="EMBL" id="KAK7495084.1"/>
    </source>
</evidence>
<dbReference type="AlphaFoldDB" id="A0ABD0L7M5"/>
<sequence>MEGWGDYPSPPPPHNTIHDGTRRPKSMSTNPRGTHRGPTFWVRGHETQAESGQMLGRRVPRRAPAFKRASSFMCVWLACVDASCL</sequence>
<organism evidence="2 3">
    <name type="scientific">Batillaria attramentaria</name>
    <dbReference type="NCBI Taxonomy" id="370345"/>
    <lineage>
        <taxon>Eukaryota</taxon>
        <taxon>Metazoa</taxon>
        <taxon>Spiralia</taxon>
        <taxon>Lophotrochozoa</taxon>
        <taxon>Mollusca</taxon>
        <taxon>Gastropoda</taxon>
        <taxon>Caenogastropoda</taxon>
        <taxon>Sorbeoconcha</taxon>
        <taxon>Cerithioidea</taxon>
        <taxon>Batillariidae</taxon>
        <taxon>Batillaria</taxon>
    </lineage>
</organism>
<name>A0ABD0L7M5_9CAEN</name>
<evidence type="ECO:0000313" key="3">
    <source>
        <dbReference type="Proteomes" id="UP001519460"/>
    </source>
</evidence>
<proteinExistence type="predicted"/>